<evidence type="ECO:0000259" key="4">
    <source>
        <dbReference type="Pfam" id="PF00496"/>
    </source>
</evidence>
<feature type="transmembrane region" description="Helical" evidence="3">
    <location>
        <begin position="31"/>
        <end position="53"/>
    </location>
</feature>
<dbReference type="Gene3D" id="3.40.190.10">
    <property type="entry name" value="Periplasmic binding protein-like II"/>
    <property type="match status" value="1"/>
</dbReference>
<evidence type="ECO:0000256" key="2">
    <source>
        <dbReference type="ARBA" id="ARBA00022729"/>
    </source>
</evidence>
<dbReference type="InterPro" id="IPR030678">
    <property type="entry name" value="Peptide/Ni-bd"/>
</dbReference>
<reference evidence="6" key="1">
    <citation type="submission" date="2016-10" db="EMBL/GenBank/DDBJ databases">
        <authorList>
            <person name="Varghese N."/>
            <person name="Submissions S."/>
        </authorList>
    </citation>
    <scope>NUCLEOTIDE SEQUENCE [LARGE SCALE GENOMIC DNA]</scope>
    <source>
        <strain evidence="6">DSM 27981</strain>
    </source>
</reference>
<dbReference type="CDD" id="cd08503">
    <property type="entry name" value="PBP2_NikA_DppA_OppA_like_17"/>
    <property type="match status" value="1"/>
</dbReference>
<dbReference type="STRING" id="1177982.SAMN04489711_101348"/>
<dbReference type="InterPro" id="IPR006311">
    <property type="entry name" value="TAT_signal"/>
</dbReference>
<dbReference type="OrthoDB" id="9801799at2"/>
<gene>
    <name evidence="5" type="ORF">SAMN04489711_101348</name>
</gene>
<dbReference type="GO" id="GO:0043190">
    <property type="term" value="C:ATP-binding cassette (ABC) transporter complex"/>
    <property type="evidence" value="ECO:0007669"/>
    <property type="project" value="InterPro"/>
</dbReference>
<dbReference type="Gene3D" id="3.90.76.10">
    <property type="entry name" value="Dipeptide-binding Protein, Domain 1"/>
    <property type="match status" value="1"/>
</dbReference>
<dbReference type="PIRSF" id="PIRSF002741">
    <property type="entry name" value="MppA"/>
    <property type="match status" value="1"/>
</dbReference>
<name>A0A1I1ZUR7_9BURK</name>
<protein>
    <submittedName>
        <fullName evidence="5">Peptide/nickel transport system substrate-binding protein</fullName>
    </submittedName>
</protein>
<evidence type="ECO:0000313" key="5">
    <source>
        <dbReference type="EMBL" id="SFE35416.1"/>
    </source>
</evidence>
<organism evidence="5 6">
    <name type="scientific">Paracidovorax wautersii</name>
    <dbReference type="NCBI Taxonomy" id="1177982"/>
    <lineage>
        <taxon>Bacteria</taxon>
        <taxon>Pseudomonadati</taxon>
        <taxon>Pseudomonadota</taxon>
        <taxon>Betaproteobacteria</taxon>
        <taxon>Burkholderiales</taxon>
        <taxon>Comamonadaceae</taxon>
        <taxon>Paracidovorax</taxon>
    </lineage>
</organism>
<dbReference type="InterPro" id="IPR039424">
    <property type="entry name" value="SBP_5"/>
</dbReference>
<proteinExistence type="inferred from homology"/>
<accession>A0A1I1ZUR7</accession>
<feature type="domain" description="Solute-binding protein family 5" evidence="4">
    <location>
        <begin position="108"/>
        <end position="451"/>
    </location>
</feature>
<evidence type="ECO:0000313" key="6">
    <source>
        <dbReference type="Proteomes" id="UP000199119"/>
    </source>
</evidence>
<keyword evidence="6" id="KW-1185">Reference proteome</keyword>
<keyword evidence="3" id="KW-1133">Transmembrane helix</keyword>
<dbReference type="Pfam" id="PF00496">
    <property type="entry name" value="SBP_bac_5"/>
    <property type="match status" value="1"/>
</dbReference>
<evidence type="ECO:0000256" key="1">
    <source>
        <dbReference type="ARBA" id="ARBA00005695"/>
    </source>
</evidence>
<evidence type="ECO:0000256" key="3">
    <source>
        <dbReference type="SAM" id="Phobius"/>
    </source>
</evidence>
<dbReference type="SUPFAM" id="SSF53850">
    <property type="entry name" value="Periplasmic binding protein-like II"/>
    <property type="match status" value="1"/>
</dbReference>
<keyword evidence="3" id="KW-0812">Transmembrane</keyword>
<dbReference type="Proteomes" id="UP000199119">
    <property type="component" value="Unassembled WGS sequence"/>
</dbReference>
<dbReference type="Gene3D" id="3.10.105.10">
    <property type="entry name" value="Dipeptide-binding Protein, Domain 3"/>
    <property type="match status" value="1"/>
</dbReference>
<dbReference type="PROSITE" id="PS51318">
    <property type="entry name" value="TAT"/>
    <property type="match status" value="1"/>
</dbReference>
<dbReference type="GO" id="GO:1904680">
    <property type="term" value="F:peptide transmembrane transporter activity"/>
    <property type="evidence" value="ECO:0007669"/>
    <property type="project" value="TreeGrafter"/>
</dbReference>
<dbReference type="PANTHER" id="PTHR30290:SF38">
    <property type="entry name" value="D,D-DIPEPTIDE-BINDING PERIPLASMIC PROTEIN DDPA-RELATED"/>
    <property type="match status" value="1"/>
</dbReference>
<dbReference type="InterPro" id="IPR000914">
    <property type="entry name" value="SBP_5_dom"/>
</dbReference>
<dbReference type="RefSeq" id="WP_092936959.1">
    <property type="nucleotide sequence ID" value="NZ_FONX01000001.1"/>
</dbReference>
<sequence>MSDNQFQNIVGPRESIRVMETLRRGASRRDVLAMLMAGGMQATLAGSLAGMAVTAHAQTPRRGGRIRVAAATSAASDTLDPAKQSNQNDYVRCNMVYNGLTTLDGSLTPQPALAESFATADAKTWVFTLRKGVTFHDGKALTPGDVVFSLMRHKEPATASKAKALAEQIESVKATGPNEVTVVLTTPNADLPVILGTFHFVIAKEGTTDFSTGIGTGPYKLKEFKPGVRTVVVRNDNYWKPGRPYLDEIEFVGIADESARVNALLSGGMDLVASVNPRAVARIKSTPGYTIFTTQSGQYSDLIMRRDMGPGASPDFALAMKYLFDREQMKKSIALDYAVLANDQPIDPTNRFYFKGLPQRAFDLDKAKFHLQKSGVTGKVPVVTSPAAMYSTEIALLLQQSGQRIGLDLDVKRMPADGYWSNHWLNSPVGFGNVNPRPSADALFTQFFKSDAAWNESRWKNPQFDQLLIAARAETDVAKRRQMYADMQTMVHNDAGIGIPLFLASTDGHSTKLKGLSPIPLGGLMGYSFAENVWLDA</sequence>
<keyword evidence="2" id="KW-0732">Signal</keyword>
<dbReference type="GO" id="GO:0030288">
    <property type="term" value="C:outer membrane-bounded periplasmic space"/>
    <property type="evidence" value="ECO:0007669"/>
    <property type="project" value="UniProtKB-ARBA"/>
</dbReference>
<dbReference type="EMBL" id="FONX01000001">
    <property type="protein sequence ID" value="SFE35416.1"/>
    <property type="molecule type" value="Genomic_DNA"/>
</dbReference>
<dbReference type="PANTHER" id="PTHR30290">
    <property type="entry name" value="PERIPLASMIC BINDING COMPONENT OF ABC TRANSPORTER"/>
    <property type="match status" value="1"/>
</dbReference>
<keyword evidence="3" id="KW-0472">Membrane</keyword>
<comment type="similarity">
    <text evidence="1">Belongs to the bacterial solute-binding protein 5 family.</text>
</comment>
<dbReference type="GO" id="GO:0015833">
    <property type="term" value="P:peptide transport"/>
    <property type="evidence" value="ECO:0007669"/>
    <property type="project" value="TreeGrafter"/>
</dbReference>
<dbReference type="AlphaFoldDB" id="A0A1I1ZUR7"/>